<sequence length="468" mass="51076">MVFRNNLSLDTFIIAIWISALDICLIAPSLTVIAADLELPMRFVIWVIALHLAVFVLALPLMESSAAKAGKREWMFLSLFLFASGSFVAASANSWLPLIAGRVIQAVGAGGVVPVLAVEIRRITKIGKRWWRYAAYMALAAIMIVVPIISSTITWAFGWRGLFWLSMMAAVIVFLWGLRFFQGGTVRTPPYHNEGLIFFAGALLSAMMAVSQLDPTRGWPALIDPAFLPFAIVALGLLIPMMMVERQSDRPLFHPTWFLDLRLLNLFFIVALAGCTWVAIVLVPGRMAAVAEQLPGGGGIFLSVVAASAWLSIPLARWASDHWGYPGVLTFGFLATAAAYFTLALVQDVTALTLVLMVLGFGLGFTLTAPVHQLLFQIVPFKQMRNGLMVLAMFRAAGGALGLIAIGLFFYESAVFSDWVTTTEGLPELWERDYHVGMLTAAGVAVIGFVLSLLLPFSRKKEGDLDTD</sequence>
<dbReference type="InterPro" id="IPR020846">
    <property type="entry name" value="MFS_dom"/>
</dbReference>
<keyword evidence="5 6" id="KW-0472">Membrane</keyword>
<comment type="caution">
    <text evidence="8">The sequence shown here is derived from an EMBL/GenBank/DDBJ whole genome shotgun (WGS) entry which is preliminary data.</text>
</comment>
<dbReference type="InterPro" id="IPR036259">
    <property type="entry name" value="MFS_trans_sf"/>
</dbReference>
<protein>
    <submittedName>
        <fullName evidence="8">MFS transporter</fullName>
    </submittedName>
</protein>
<feature type="transmembrane region" description="Helical" evidence="6">
    <location>
        <begin position="130"/>
        <end position="149"/>
    </location>
</feature>
<feature type="transmembrane region" description="Helical" evidence="6">
    <location>
        <begin position="43"/>
        <end position="62"/>
    </location>
</feature>
<dbReference type="EMBL" id="PZZP01000001">
    <property type="protein sequence ID" value="PTM59234.1"/>
    <property type="molecule type" value="Genomic_DNA"/>
</dbReference>
<evidence type="ECO:0000313" key="8">
    <source>
        <dbReference type="EMBL" id="PTM59234.1"/>
    </source>
</evidence>
<dbReference type="SUPFAM" id="SSF103473">
    <property type="entry name" value="MFS general substrate transporter"/>
    <property type="match status" value="1"/>
</dbReference>
<dbReference type="Pfam" id="PF07690">
    <property type="entry name" value="MFS_1"/>
    <property type="match status" value="1"/>
</dbReference>
<feature type="transmembrane region" description="Helical" evidence="6">
    <location>
        <begin position="296"/>
        <end position="316"/>
    </location>
</feature>
<feature type="transmembrane region" description="Helical" evidence="6">
    <location>
        <begin position="161"/>
        <end position="181"/>
    </location>
</feature>
<dbReference type="RefSeq" id="WP_170105315.1">
    <property type="nucleotide sequence ID" value="NZ_PZZP01000001.1"/>
</dbReference>
<feature type="transmembrane region" description="Helical" evidence="6">
    <location>
        <begin position="12"/>
        <end position="37"/>
    </location>
</feature>
<feature type="transmembrane region" description="Helical" evidence="6">
    <location>
        <begin position="74"/>
        <end position="92"/>
    </location>
</feature>
<feature type="transmembrane region" description="Helical" evidence="6">
    <location>
        <begin position="225"/>
        <end position="243"/>
    </location>
</feature>
<feature type="transmembrane region" description="Helical" evidence="6">
    <location>
        <begin position="193"/>
        <end position="213"/>
    </location>
</feature>
<dbReference type="GO" id="GO:0005886">
    <property type="term" value="C:plasma membrane"/>
    <property type="evidence" value="ECO:0007669"/>
    <property type="project" value="UniProtKB-SubCell"/>
</dbReference>
<proteinExistence type="predicted"/>
<gene>
    <name evidence="8" type="ORF">C8J48_1838</name>
</gene>
<feature type="domain" description="Major facilitator superfamily (MFS) profile" evidence="7">
    <location>
        <begin position="8"/>
        <end position="460"/>
    </location>
</feature>
<accession>A0A2T4ZBG5</accession>
<feature type="transmembrane region" description="Helical" evidence="6">
    <location>
        <begin position="352"/>
        <end position="376"/>
    </location>
</feature>
<evidence type="ECO:0000256" key="5">
    <source>
        <dbReference type="ARBA" id="ARBA00023136"/>
    </source>
</evidence>
<evidence type="ECO:0000256" key="6">
    <source>
        <dbReference type="SAM" id="Phobius"/>
    </source>
</evidence>
<feature type="transmembrane region" description="Helical" evidence="6">
    <location>
        <begin position="263"/>
        <end position="284"/>
    </location>
</feature>
<dbReference type="Proteomes" id="UP000241639">
    <property type="component" value="Unassembled WGS sequence"/>
</dbReference>
<evidence type="ECO:0000259" key="7">
    <source>
        <dbReference type="PROSITE" id="PS50850"/>
    </source>
</evidence>
<dbReference type="InterPro" id="IPR011701">
    <property type="entry name" value="MFS"/>
</dbReference>
<evidence type="ECO:0000256" key="4">
    <source>
        <dbReference type="ARBA" id="ARBA00022989"/>
    </source>
</evidence>
<evidence type="ECO:0000256" key="3">
    <source>
        <dbReference type="ARBA" id="ARBA00022692"/>
    </source>
</evidence>
<evidence type="ECO:0000313" key="9">
    <source>
        <dbReference type="Proteomes" id="UP000241639"/>
    </source>
</evidence>
<keyword evidence="2" id="KW-0813">Transport</keyword>
<dbReference type="GO" id="GO:0022857">
    <property type="term" value="F:transmembrane transporter activity"/>
    <property type="evidence" value="ECO:0007669"/>
    <property type="project" value="InterPro"/>
</dbReference>
<evidence type="ECO:0000256" key="2">
    <source>
        <dbReference type="ARBA" id="ARBA00022448"/>
    </source>
</evidence>
<dbReference type="PANTHER" id="PTHR23501">
    <property type="entry name" value="MAJOR FACILITATOR SUPERFAMILY"/>
    <property type="match status" value="1"/>
</dbReference>
<organism evidence="8 9">
    <name type="scientific">Desmospora activa DSM 45169</name>
    <dbReference type="NCBI Taxonomy" id="1121389"/>
    <lineage>
        <taxon>Bacteria</taxon>
        <taxon>Bacillati</taxon>
        <taxon>Bacillota</taxon>
        <taxon>Bacilli</taxon>
        <taxon>Bacillales</taxon>
        <taxon>Thermoactinomycetaceae</taxon>
        <taxon>Desmospora</taxon>
    </lineage>
</organism>
<keyword evidence="4 6" id="KW-1133">Transmembrane helix</keyword>
<dbReference type="Gene3D" id="1.20.1250.20">
    <property type="entry name" value="MFS general substrate transporter like domains"/>
    <property type="match status" value="2"/>
</dbReference>
<dbReference type="PANTHER" id="PTHR23501:SF191">
    <property type="entry name" value="VACUOLAR BASIC AMINO ACID TRANSPORTER 4"/>
    <property type="match status" value="1"/>
</dbReference>
<feature type="transmembrane region" description="Helical" evidence="6">
    <location>
        <begin position="434"/>
        <end position="455"/>
    </location>
</feature>
<comment type="subcellular location">
    <subcellularLocation>
        <location evidence="1">Cell membrane</location>
        <topology evidence="1">Multi-pass membrane protein</topology>
    </subcellularLocation>
</comment>
<reference evidence="8 9" key="1">
    <citation type="submission" date="2018-04" db="EMBL/GenBank/DDBJ databases">
        <title>Genomic Encyclopedia of Archaeal and Bacterial Type Strains, Phase II (KMG-II): from individual species to whole genera.</title>
        <authorList>
            <person name="Goeker M."/>
        </authorList>
    </citation>
    <scope>NUCLEOTIDE SEQUENCE [LARGE SCALE GENOMIC DNA]</scope>
    <source>
        <strain evidence="8 9">DSM 45169</strain>
    </source>
</reference>
<keyword evidence="3 6" id="KW-0812">Transmembrane</keyword>
<dbReference type="AlphaFoldDB" id="A0A2T4ZBG5"/>
<evidence type="ECO:0000256" key="1">
    <source>
        <dbReference type="ARBA" id="ARBA00004651"/>
    </source>
</evidence>
<feature type="transmembrane region" description="Helical" evidence="6">
    <location>
        <begin position="328"/>
        <end position="346"/>
    </location>
</feature>
<dbReference type="PROSITE" id="PS50850">
    <property type="entry name" value="MFS"/>
    <property type="match status" value="1"/>
</dbReference>
<feature type="transmembrane region" description="Helical" evidence="6">
    <location>
        <begin position="98"/>
        <end position="118"/>
    </location>
</feature>
<keyword evidence="9" id="KW-1185">Reference proteome</keyword>
<name>A0A2T4ZBG5_9BACL</name>
<feature type="transmembrane region" description="Helical" evidence="6">
    <location>
        <begin position="388"/>
        <end position="411"/>
    </location>
</feature>